<name>A0A974NPG8_PERPY</name>
<organism evidence="2 3">
    <name type="scientific">Peribacillus psychrosaccharolyticus</name>
    <name type="common">Bacillus psychrosaccharolyticus</name>
    <dbReference type="NCBI Taxonomy" id="1407"/>
    <lineage>
        <taxon>Bacteria</taxon>
        <taxon>Bacillati</taxon>
        <taxon>Bacillota</taxon>
        <taxon>Bacilli</taxon>
        <taxon>Bacillales</taxon>
        <taxon>Bacillaceae</taxon>
        <taxon>Peribacillus</taxon>
    </lineage>
</organism>
<evidence type="ECO:0000313" key="3">
    <source>
        <dbReference type="Proteomes" id="UP000595254"/>
    </source>
</evidence>
<sequence>MAGAFTAHAKKENHLFVISIEAKSDEPFGITVAQRRKNNSVNSKIEQRIETLAKQLFHNVNIEGLRYQLLHGIAGTLLEAKKQKADFAVFVVQEFSTSLTNPKKQQKNSADLNLFISTLVNESVDLKNGSLLGPIRVPVGNEETNEPSLFFGKIRTEVK</sequence>
<feature type="domain" description="DUF6946" evidence="1">
    <location>
        <begin position="9"/>
        <end position="100"/>
    </location>
</feature>
<dbReference type="Pfam" id="PF22187">
    <property type="entry name" value="DUF6946"/>
    <property type="match status" value="1"/>
</dbReference>
<dbReference type="Proteomes" id="UP000595254">
    <property type="component" value="Chromosome"/>
</dbReference>
<evidence type="ECO:0000313" key="2">
    <source>
        <dbReference type="EMBL" id="QQT01447.1"/>
    </source>
</evidence>
<gene>
    <name evidence="2" type="ORF">I6J18_06165</name>
</gene>
<dbReference type="KEGG" id="ppsr:I6J18_06165"/>
<dbReference type="RefSeq" id="WP_040373343.1">
    <property type="nucleotide sequence ID" value="NZ_CP068053.1"/>
</dbReference>
<keyword evidence="3" id="KW-1185">Reference proteome</keyword>
<reference evidence="2 3" key="1">
    <citation type="submission" date="2021-01" db="EMBL/GenBank/DDBJ databases">
        <title>FDA dAtabase for Regulatory Grade micrObial Sequences (FDA-ARGOS): Supporting development and validation of Infectious Disease Dx tests.</title>
        <authorList>
            <person name="Nelson B."/>
            <person name="Plummer A."/>
            <person name="Tallon L."/>
            <person name="Sadzewicz L."/>
            <person name="Zhao X."/>
            <person name="Boylan J."/>
            <person name="Ott S."/>
            <person name="Bowen H."/>
            <person name="Vavikolanu K."/>
            <person name="Mehta A."/>
            <person name="Aluvathingal J."/>
            <person name="Nadendla S."/>
            <person name="Myers T."/>
            <person name="Yan Y."/>
            <person name="Sichtig H."/>
        </authorList>
    </citation>
    <scope>NUCLEOTIDE SEQUENCE [LARGE SCALE GENOMIC DNA]</scope>
    <source>
        <strain evidence="2 3">FDAARGOS_1161</strain>
    </source>
</reference>
<dbReference type="InterPro" id="IPR054024">
    <property type="entry name" value="DUF6946"/>
</dbReference>
<dbReference type="AlphaFoldDB" id="A0A974NPG8"/>
<dbReference type="EMBL" id="CP068053">
    <property type="protein sequence ID" value="QQT01447.1"/>
    <property type="molecule type" value="Genomic_DNA"/>
</dbReference>
<evidence type="ECO:0000259" key="1">
    <source>
        <dbReference type="Pfam" id="PF22187"/>
    </source>
</evidence>
<protein>
    <recommendedName>
        <fullName evidence="1">DUF6946 domain-containing protein</fullName>
    </recommendedName>
</protein>
<proteinExistence type="predicted"/>
<accession>A0A974NPG8</accession>